<accession>A0AAW9K9D0</accession>
<feature type="domain" description="Cell envelope-related transcriptional attenuator" evidence="3">
    <location>
        <begin position="79"/>
        <end position="132"/>
    </location>
</feature>
<keyword evidence="2" id="KW-1133">Transmembrane helix</keyword>
<evidence type="ECO:0000313" key="5">
    <source>
        <dbReference type="Proteomes" id="UP001288944"/>
    </source>
</evidence>
<dbReference type="PANTHER" id="PTHR33392">
    <property type="entry name" value="POLYISOPRENYL-TEICHOIC ACID--PEPTIDOGLYCAN TEICHOIC ACID TRANSFERASE TAGU"/>
    <property type="match status" value="1"/>
</dbReference>
<dbReference type="PANTHER" id="PTHR33392:SF6">
    <property type="entry name" value="POLYISOPRENYL-TEICHOIC ACID--PEPTIDOGLYCAN TEICHOIC ACID TRANSFERASE TAGU"/>
    <property type="match status" value="1"/>
</dbReference>
<comment type="caution">
    <text evidence="4">The sequence shown here is derived from an EMBL/GenBank/DDBJ whole genome shotgun (WGS) entry which is preliminary data.</text>
</comment>
<dbReference type="Pfam" id="PF03816">
    <property type="entry name" value="LytR_cpsA_psr"/>
    <property type="match status" value="1"/>
</dbReference>
<evidence type="ECO:0000259" key="3">
    <source>
        <dbReference type="Pfam" id="PF03816"/>
    </source>
</evidence>
<sequence length="134" mass="14898">MRKLSLFKKTIIIITSLLLLIILSGGIYTYYLSNKVSRVDVDRNEVTDTGKEAPKEADDVITIALFGSDYSEFYDVSSADATMILSIDTKNNKIKLCSLMRDIYLDLPDGGKMNLNYTILDGGPSSILKAINYN</sequence>
<dbReference type="AlphaFoldDB" id="A0AAW9K9D0"/>
<feature type="non-terminal residue" evidence="4">
    <location>
        <position position="134"/>
    </location>
</feature>
<keyword evidence="2" id="KW-0812">Transmembrane</keyword>
<protein>
    <submittedName>
        <fullName evidence="4">LytR family transcriptional regulator</fullName>
    </submittedName>
</protein>
<keyword evidence="2" id="KW-0472">Membrane</keyword>
<evidence type="ECO:0000256" key="2">
    <source>
        <dbReference type="SAM" id="Phobius"/>
    </source>
</evidence>
<reference evidence="4" key="1">
    <citation type="submission" date="2019-11" db="EMBL/GenBank/DDBJ databases">
        <title>Characterization of Clostridium perfringens isolates from swine manure treated agricultural soils.</title>
        <authorList>
            <person name="Wushke S.T."/>
        </authorList>
    </citation>
    <scope>NUCLEOTIDE SEQUENCE</scope>
    <source>
        <strain evidence="4">X62</strain>
    </source>
</reference>
<dbReference type="InterPro" id="IPR050922">
    <property type="entry name" value="LytR/CpsA/Psr_CW_biosynth"/>
</dbReference>
<comment type="similarity">
    <text evidence="1">Belongs to the LytR/CpsA/Psr (LCP) family.</text>
</comment>
<proteinExistence type="inferred from homology"/>
<dbReference type="Proteomes" id="UP001288944">
    <property type="component" value="Unassembled WGS sequence"/>
</dbReference>
<dbReference type="InterPro" id="IPR004474">
    <property type="entry name" value="LytR_CpsA_psr"/>
</dbReference>
<evidence type="ECO:0000313" key="4">
    <source>
        <dbReference type="EMBL" id="MDZ7543330.1"/>
    </source>
</evidence>
<feature type="transmembrane region" description="Helical" evidence="2">
    <location>
        <begin position="12"/>
        <end position="31"/>
    </location>
</feature>
<organism evidence="4 5">
    <name type="scientific">Clostridium perfringens</name>
    <dbReference type="NCBI Taxonomy" id="1502"/>
    <lineage>
        <taxon>Bacteria</taxon>
        <taxon>Bacillati</taxon>
        <taxon>Bacillota</taxon>
        <taxon>Clostridia</taxon>
        <taxon>Eubacteriales</taxon>
        <taxon>Clostridiaceae</taxon>
        <taxon>Clostridium</taxon>
    </lineage>
</organism>
<dbReference type="Gene3D" id="3.30.420.590">
    <property type="match status" value="1"/>
</dbReference>
<evidence type="ECO:0000256" key="1">
    <source>
        <dbReference type="ARBA" id="ARBA00006068"/>
    </source>
</evidence>
<dbReference type="EMBL" id="WNUR01001067">
    <property type="protein sequence ID" value="MDZ7543330.1"/>
    <property type="molecule type" value="Genomic_DNA"/>
</dbReference>
<name>A0AAW9K9D0_CLOPF</name>
<gene>
    <name evidence="4" type="ORF">GNF83_19555</name>
</gene>